<comment type="caution">
    <text evidence="1">The sequence shown here is derived from an EMBL/GenBank/DDBJ whole genome shotgun (WGS) entry which is preliminary data.</text>
</comment>
<proteinExistence type="predicted"/>
<sequence length="93" mass="11018">GITGPALGYAPCDKIKVVLNSKFAQDRVSEISRFLRYIFLDSLTLNIDWDYDNRKDIPKDDEYYKHRTPGFYDGKTRLKYDGFLCDNFKYLFK</sequence>
<dbReference type="EMBL" id="LAZR01040105">
    <property type="protein sequence ID" value="KKL15317.1"/>
    <property type="molecule type" value="Genomic_DNA"/>
</dbReference>
<gene>
    <name evidence="1" type="ORF">LCGC14_2506790</name>
</gene>
<evidence type="ECO:0000313" key="1">
    <source>
        <dbReference type="EMBL" id="KKL15317.1"/>
    </source>
</evidence>
<feature type="non-terminal residue" evidence="1">
    <location>
        <position position="1"/>
    </location>
</feature>
<name>A0A0F9BNB8_9ZZZZ</name>
<protein>
    <submittedName>
        <fullName evidence="1">Uncharacterized protein</fullName>
    </submittedName>
</protein>
<accession>A0A0F9BNB8</accession>
<reference evidence="1" key="1">
    <citation type="journal article" date="2015" name="Nature">
        <title>Complex archaea that bridge the gap between prokaryotes and eukaryotes.</title>
        <authorList>
            <person name="Spang A."/>
            <person name="Saw J.H."/>
            <person name="Jorgensen S.L."/>
            <person name="Zaremba-Niedzwiedzka K."/>
            <person name="Martijn J."/>
            <person name="Lind A.E."/>
            <person name="van Eijk R."/>
            <person name="Schleper C."/>
            <person name="Guy L."/>
            <person name="Ettema T.J."/>
        </authorList>
    </citation>
    <scope>NUCLEOTIDE SEQUENCE</scope>
</reference>
<dbReference type="AlphaFoldDB" id="A0A0F9BNB8"/>
<organism evidence="1">
    <name type="scientific">marine sediment metagenome</name>
    <dbReference type="NCBI Taxonomy" id="412755"/>
    <lineage>
        <taxon>unclassified sequences</taxon>
        <taxon>metagenomes</taxon>
        <taxon>ecological metagenomes</taxon>
    </lineage>
</organism>